<sequence length="490" mass="55433">MYQSLIGTFKKCRQKMFSFLLWCSLFFIVRTQYHMADSATTFHDSWKQETVHFYRVPQNQSVPVGATVKLECIPRTKVQYVIWYFQPFTAPTHNFDEDVNKAAHESEPLELAMCQPNIVCKEKHGLQGLTIQPNGKLIIHPISFEHTGKYECAVVAGVHASRVHANVFVETKPSIPIIKVTDSDQTVARNHREGDPIRLLCTCAQGFPKPQLSWLRKDADHSKNSFTNFHVMQSEFPRLIFYTPNAVIPGAVQSGLLLNLSWFDHDTEIVCKAANRVGTEMSAPYRIFVTFSPRIRPFQYNPWTVVRGMSNQLICDVVSEPPAVVQWIGIDGKQLSRSPFLDSNLLVNSVINDGDTSDPSWRCNVTCVATNTIGMAERTLSIEIHCRVDTKPQSWFGPTLQINSITQEHAGTYRCVAENTVHGSGSSAMQKQSEEFSTIFVYYRPEEPVIRAHFPPELKIGAPFKLECHPNAASKFNVGEQNKVYRDTCT</sequence>
<dbReference type="SMART" id="SM00408">
    <property type="entry name" value="IGc2"/>
    <property type="match status" value="3"/>
</dbReference>
<dbReference type="InterPro" id="IPR003598">
    <property type="entry name" value="Ig_sub2"/>
</dbReference>
<feature type="domain" description="Ig-like" evidence="7">
    <location>
        <begin position="293"/>
        <end position="437"/>
    </location>
</feature>
<evidence type="ECO:0000259" key="7">
    <source>
        <dbReference type="PROSITE" id="PS50835"/>
    </source>
</evidence>
<dbReference type="PANTHER" id="PTHR11640">
    <property type="entry name" value="NEPHRIN"/>
    <property type="match status" value="1"/>
</dbReference>
<dbReference type="InterPro" id="IPR003599">
    <property type="entry name" value="Ig_sub"/>
</dbReference>
<dbReference type="Proteomes" id="UP000230066">
    <property type="component" value="Unassembled WGS sequence"/>
</dbReference>
<evidence type="ECO:0000256" key="1">
    <source>
        <dbReference type="ARBA" id="ARBA00004479"/>
    </source>
</evidence>
<keyword evidence="5" id="KW-0393">Immunoglobulin domain</keyword>
<feature type="domain" description="Ig-like" evidence="7">
    <location>
        <begin position="173"/>
        <end position="282"/>
    </location>
</feature>
<organism evidence="8 9">
    <name type="scientific">Fasciola hepatica</name>
    <name type="common">Liver fluke</name>
    <dbReference type="NCBI Taxonomy" id="6192"/>
    <lineage>
        <taxon>Eukaryota</taxon>
        <taxon>Metazoa</taxon>
        <taxon>Spiralia</taxon>
        <taxon>Lophotrochozoa</taxon>
        <taxon>Platyhelminthes</taxon>
        <taxon>Trematoda</taxon>
        <taxon>Digenea</taxon>
        <taxon>Plagiorchiida</taxon>
        <taxon>Echinostomata</taxon>
        <taxon>Echinostomatoidea</taxon>
        <taxon>Fasciolidae</taxon>
        <taxon>Fasciola</taxon>
    </lineage>
</organism>
<dbReference type="GO" id="GO:0098609">
    <property type="term" value="P:cell-cell adhesion"/>
    <property type="evidence" value="ECO:0007669"/>
    <property type="project" value="TreeGrafter"/>
</dbReference>
<name>A0A4E0RHX7_FASHE</name>
<dbReference type="GO" id="GO:0005911">
    <property type="term" value="C:cell-cell junction"/>
    <property type="evidence" value="ECO:0007669"/>
    <property type="project" value="TreeGrafter"/>
</dbReference>
<evidence type="ECO:0000313" key="9">
    <source>
        <dbReference type="Proteomes" id="UP000230066"/>
    </source>
</evidence>
<keyword evidence="6" id="KW-0732">Signal</keyword>
<dbReference type="CDD" id="cd00096">
    <property type="entry name" value="Ig"/>
    <property type="match status" value="1"/>
</dbReference>
<evidence type="ECO:0000256" key="3">
    <source>
        <dbReference type="ARBA" id="ARBA00023157"/>
    </source>
</evidence>
<dbReference type="InterPro" id="IPR013106">
    <property type="entry name" value="Ig_V-set"/>
</dbReference>
<gene>
    <name evidence="8" type="ORF">D915_002265</name>
</gene>
<evidence type="ECO:0000256" key="6">
    <source>
        <dbReference type="SAM" id="SignalP"/>
    </source>
</evidence>
<keyword evidence="9" id="KW-1185">Reference proteome</keyword>
<comment type="subcellular location">
    <subcellularLocation>
        <location evidence="1">Membrane</location>
        <topology evidence="1">Single-pass type I membrane protein</topology>
    </subcellularLocation>
</comment>
<keyword evidence="3" id="KW-1015">Disulfide bond</keyword>
<dbReference type="PANTHER" id="PTHR11640:SF158">
    <property type="entry name" value="V-SET AND IMMUNOGLOBULIN DOMAIN-CONTAINING PROTEIN 10-LIKE 2"/>
    <property type="match status" value="1"/>
</dbReference>
<evidence type="ECO:0000256" key="5">
    <source>
        <dbReference type="ARBA" id="ARBA00023319"/>
    </source>
</evidence>
<reference evidence="8" key="1">
    <citation type="submission" date="2019-03" db="EMBL/GenBank/DDBJ databases">
        <title>Improved annotation for the trematode Fasciola hepatica.</title>
        <authorList>
            <person name="Choi Y.-J."/>
            <person name="Martin J."/>
            <person name="Mitreva M."/>
        </authorList>
    </citation>
    <scope>NUCLEOTIDE SEQUENCE [LARGE SCALE GENOMIC DNA]</scope>
</reference>
<dbReference type="EMBL" id="JXXN02000586">
    <property type="protein sequence ID" value="THD26925.1"/>
    <property type="molecule type" value="Genomic_DNA"/>
</dbReference>
<dbReference type="Gene3D" id="2.60.40.10">
    <property type="entry name" value="Immunoglobulins"/>
    <property type="match status" value="3"/>
</dbReference>
<dbReference type="InterPro" id="IPR007110">
    <property type="entry name" value="Ig-like_dom"/>
</dbReference>
<dbReference type="PROSITE" id="PS50835">
    <property type="entry name" value="IG_LIKE"/>
    <property type="match status" value="2"/>
</dbReference>
<dbReference type="InterPro" id="IPR036179">
    <property type="entry name" value="Ig-like_dom_sf"/>
</dbReference>
<dbReference type="GO" id="GO:0050839">
    <property type="term" value="F:cell adhesion molecule binding"/>
    <property type="evidence" value="ECO:0007669"/>
    <property type="project" value="TreeGrafter"/>
</dbReference>
<dbReference type="AlphaFoldDB" id="A0A4E0RHX7"/>
<proteinExistence type="predicted"/>
<protein>
    <recommendedName>
        <fullName evidence="7">Ig-like domain-containing protein</fullName>
    </recommendedName>
</protein>
<evidence type="ECO:0000256" key="2">
    <source>
        <dbReference type="ARBA" id="ARBA00023136"/>
    </source>
</evidence>
<evidence type="ECO:0000313" key="8">
    <source>
        <dbReference type="EMBL" id="THD26925.1"/>
    </source>
</evidence>
<evidence type="ECO:0000256" key="4">
    <source>
        <dbReference type="ARBA" id="ARBA00023180"/>
    </source>
</evidence>
<dbReference type="GO" id="GO:0005886">
    <property type="term" value="C:plasma membrane"/>
    <property type="evidence" value="ECO:0007669"/>
    <property type="project" value="TreeGrafter"/>
</dbReference>
<dbReference type="InterPro" id="IPR013783">
    <property type="entry name" value="Ig-like_fold"/>
</dbReference>
<dbReference type="Pfam" id="PF07686">
    <property type="entry name" value="V-set"/>
    <property type="match status" value="1"/>
</dbReference>
<keyword evidence="2" id="KW-0472">Membrane</keyword>
<comment type="caution">
    <text evidence="8">The sequence shown here is derived from an EMBL/GenBank/DDBJ whole genome shotgun (WGS) entry which is preliminary data.</text>
</comment>
<dbReference type="SUPFAM" id="SSF48726">
    <property type="entry name" value="Immunoglobulin"/>
    <property type="match status" value="3"/>
</dbReference>
<keyword evidence="4" id="KW-0325">Glycoprotein</keyword>
<dbReference type="InterPro" id="IPR051275">
    <property type="entry name" value="Cell_adhesion_signaling"/>
</dbReference>
<dbReference type="SMART" id="SM00409">
    <property type="entry name" value="IG"/>
    <property type="match status" value="2"/>
</dbReference>
<feature type="chain" id="PRO_5020037673" description="Ig-like domain-containing protein" evidence="6">
    <location>
        <begin position="32"/>
        <end position="490"/>
    </location>
</feature>
<accession>A0A4E0RHX7</accession>
<feature type="signal peptide" evidence="6">
    <location>
        <begin position="1"/>
        <end position="31"/>
    </location>
</feature>